<dbReference type="PANTHER" id="PTHR43335">
    <property type="entry name" value="ABC TRANSPORTER, ATP-BINDING PROTEIN"/>
    <property type="match status" value="1"/>
</dbReference>
<reference evidence="6 7" key="1">
    <citation type="submission" date="2014-12" db="EMBL/GenBank/DDBJ databases">
        <title>Comparative genome analysis of Bacillus coagulans HM-08, Clostridium butyricum HM-68, Bacillus subtilis HM-66 and Bacillus licheniformis BL-09.</title>
        <authorList>
            <person name="Zhang H."/>
        </authorList>
    </citation>
    <scope>NUCLEOTIDE SEQUENCE [LARGE SCALE GENOMIC DNA]</scope>
    <source>
        <strain evidence="6 7">HM-66</strain>
    </source>
</reference>
<evidence type="ECO:0000259" key="5">
    <source>
        <dbReference type="PROSITE" id="PS50893"/>
    </source>
</evidence>
<gene>
    <name evidence="6" type="ORF">SC09_Contig25orf00428</name>
</gene>
<organism evidence="6 7">
    <name type="scientific">Bacillus subtilis</name>
    <dbReference type="NCBI Taxonomy" id="1423"/>
    <lineage>
        <taxon>Bacteria</taxon>
        <taxon>Bacillati</taxon>
        <taxon>Bacillota</taxon>
        <taxon>Bacilli</taxon>
        <taxon>Bacillales</taxon>
        <taxon>Bacillaceae</taxon>
        <taxon>Bacillus</taxon>
    </lineage>
</organism>
<feature type="domain" description="ABC transporter" evidence="5">
    <location>
        <begin position="8"/>
        <end position="235"/>
    </location>
</feature>
<dbReference type="Pfam" id="PF00005">
    <property type="entry name" value="ABC_tran"/>
    <property type="match status" value="1"/>
</dbReference>
<dbReference type="GO" id="GO:0016887">
    <property type="term" value="F:ATP hydrolysis activity"/>
    <property type="evidence" value="ECO:0007669"/>
    <property type="project" value="InterPro"/>
</dbReference>
<dbReference type="PROSITE" id="PS00211">
    <property type="entry name" value="ABC_TRANSPORTER_1"/>
    <property type="match status" value="1"/>
</dbReference>
<keyword evidence="3" id="KW-0547">Nucleotide-binding</keyword>
<dbReference type="Gene3D" id="3.40.50.300">
    <property type="entry name" value="P-loop containing nucleotide triphosphate hydrolases"/>
    <property type="match status" value="1"/>
</dbReference>
<dbReference type="PATRIC" id="fig|1423.173.peg.2741"/>
<evidence type="ECO:0000313" key="7">
    <source>
        <dbReference type="Proteomes" id="UP000032247"/>
    </source>
</evidence>
<keyword evidence="4 6" id="KW-0067">ATP-binding</keyword>
<protein>
    <submittedName>
        <fullName evidence="6">ABC transporter ATP-binding protein</fullName>
    </submittedName>
</protein>
<dbReference type="InterPro" id="IPR003593">
    <property type="entry name" value="AAA+_ATPase"/>
</dbReference>
<evidence type="ECO:0000256" key="3">
    <source>
        <dbReference type="ARBA" id="ARBA00022741"/>
    </source>
</evidence>
<comment type="similarity">
    <text evidence="1">Belongs to the ABC transporter superfamily.</text>
</comment>
<proteinExistence type="inferred from homology"/>
<dbReference type="InterPro" id="IPR027417">
    <property type="entry name" value="P-loop_NTPase"/>
</dbReference>
<evidence type="ECO:0000256" key="2">
    <source>
        <dbReference type="ARBA" id="ARBA00022448"/>
    </source>
</evidence>
<dbReference type="InterPro" id="IPR003439">
    <property type="entry name" value="ABC_transporter-like_ATP-bd"/>
</dbReference>
<name>A0A0D1JE19_BACIU</name>
<evidence type="ECO:0000313" key="6">
    <source>
        <dbReference type="EMBL" id="KIU10629.1"/>
    </source>
</evidence>
<evidence type="ECO:0000256" key="1">
    <source>
        <dbReference type="ARBA" id="ARBA00005417"/>
    </source>
</evidence>
<keyword evidence="2" id="KW-0813">Transport</keyword>
<dbReference type="AlphaFoldDB" id="A0A0D1JE19"/>
<dbReference type="PROSITE" id="PS50893">
    <property type="entry name" value="ABC_TRANSPORTER_2"/>
    <property type="match status" value="1"/>
</dbReference>
<dbReference type="SUPFAM" id="SSF52540">
    <property type="entry name" value="P-loop containing nucleoside triphosphate hydrolases"/>
    <property type="match status" value="1"/>
</dbReference>
<dbReference type="PANTHER" id="PTHR43335:SF4">
    <property type="entry name" value="ABC TRANSPORTER, ATP-BINDING PROTEIN"/>
    <property type="match status" value="1"/>
</dbReference>
<evidence type="ECO:0000256" key="4">
    <source>
        <dbReference type="ARBA" id="ARBA00022840"/>
    </source>
</evidence>
<dbReference type="GO" id="GO:0005524">
    <property type="term" value="F:ATP binding"/>
    <property type="evidence" value="ECO:0007669"/>
    <property type="project" value="UniProtKB-KW"/>
</dbReference>
<dbReference type="CDD" id="cd03268">
    <property type="entry name" value="ABC_BcrA_bacitracin_resist"/>
    <property type="match status" value="1"/>
</dbReference>
<dbReference type="SMART" id="SM00382">
    <property type="entry name" value="AAA"/>
    <property type="match status" value="1"/>
</dbReference>
<sequence>MGRNRYIVETHGLTKTYRGTDVVKSLNLKLREGEIYGFLGPNGAGKTTTIRMLLGLINPSKGETRIFGKELKNNRLEILQSVGSLVESPSYYPHLTGEENLEPVRRILNIPKKNITDVLELVRLTKMADRKVGEYSLGMKQRLGIAAALLGNPKLVILDEPTNGLDPAGILEIRKLILKLPSEYGITVMISSHLLSEIEQVATQVGIIANGEMLFQDDIATLRSRADTKIVFSTSDSDKALKVFLKEGVEAIKTQHGLMIEERTDKEISELAKKLVHNEIDIFRISDEAKSLEDIFLEMTRGGETL</sequence>
<accession>A0A0D1JE19</accession>
<dbReference type="Proteomes" id="UP000032247">
    <property type="component" value="Unassembled WGS sequence"/>
</dbReference>
<dbReference type="InterPro" id="IPR017871">
    <property type="entry name" value="ABC_transporter-like_CS"/>
</dbReference>
<dbReference type="EMBL" id="JXBC01000004">
    <property type="protein sequence ID" value="KIU10629.1"/>
    <property type="molecule type" value="Genomic_DNA"/>
</dbReference>
<comment type="caution">
    <text evidence="6">The sequence shown here is derived from an EMBL/GenBank/DDBJ whole genome shotgun (WGS) entry which is preliminary data.</text>
</comment>